<dbReference type="PROSITE" id="PS51352">
    <property type="entry name" value="THIOREDOXIN_2"/>
    <property type="match status" value="1"/>
</dbReference>
<dbReference type="InterPro" id="IPR013740">
    <property type="entry name" value="Redoxin"/>
</dbReference>
<dbReference type="Gene3D" id="3.40.30.10">
    <property type="entry name" value="Glutaredoxin"/>
    <property type="match status" value="1"/>
</dbReference>
<keyword evidence="2" id="KW-0201">Cytochrome c-type biogenesis</keyword>
<protein>
    <submittedName>
        <fullName evidence="6">Redoxin domain protein</fullName>
    </submittedName>
</protein>
<dbReference type="InterPro" id="IPR013766">
    <property type="entry name" value="Thioredoxin_domain"/>
</dbReference>
<gene>
    <name evidence="6" type="ordered locus">Emtol_1668</name>
</gene>
<feature type="domain" description="Thioredoxin" evidence="5">
    <location>
        <begin position="262"/>
        <end position="425"/>
    </location>
</feature>
<dbReference type="Pfam" id="PF08534">
    <property type="entry name" value="Redoxin"/>
    <property type="match status" value="1"/>
</dbReference>
<evidence type="ECO:0000256" key="1">
    <source>
        <dbReference type="ARBA" id="ARBA00004196"/>
    </source>
</evidence>
<evidence type="ECO:0000256" key="2">
    <source>
        <dbReference type="ARBA" id="ARBA00022748"/>
    </source>
</evidence>
<dbReference type="PANTHER" id="PTHR42852:SF6">
    <property type="entry name" value="THIOL:DISULFIDE INTERCHANGE PROTEIN DSBE"/>
    <property type="match status" value="1"/>
</dbReference>
<keyword evidence="4" id="KW-0676">Redox-active center</keyword>
<evidence type="ECO:0000256" key="3">
    <source>
        <dbReference type="ARBA" id="ARBA00023157"/>
    </source>
</evidence>
<evidence type="ECO:0000313" key="6">
    <source>
        <dbReference type="EMBL" id="AFK02813.1"/>
    </source>
</evidence>
<dbReference type="Proteomes" id="UP000002875">
    <property type="component" value="Chromosome"/>
</dbReference>
<accession>A0ABN4AKL0</accession>
<dbReference type="PANTHER" id="PTHR42852">
    <property type="entry name" value="THIOL:DISULFIDE INTERCHANGE PROTEIN DSBE"/>
    <property type="match status" value="1"/>
</dbReference>
<keyword evidence="7" id="KW-1185">Reference proteome</keyword>
<organism evidence="6 7">
    <name type="scientific">Emticicia oligotrophica (strain DSM 17448 / CIP 109782 / MTCC 6937 / GPTSA100-15)</name>
    <dbReference type="NCBI Taxonomy" id="929562"/>
    <lineage>
        <taxon>Bacteria</taxon>
        <taxon>Pseudomonadati</taxon>
        <taxon>Bacteroidota</taxon>
        <taxon>Cytophagia</taxon>
        <taxon>Cytophagales</taxon>
        <taxon>Leadbetterellaceae</taxon>
        <taxon>Emticicia</taxon>
    </lineage>
</organism>
<evidence type="ECO:0000259" key="5">
    <source>
        <dbReference type="PROSITE" id="PS51352"/>
    </source>
</evidence>
<sequence>MRGKHPSERSSNQRNLMKLFIKLPFIVFVSLFLNACKTSSEPKSGIWRAVIPTKGGELPFNFELQKESDGYSVTILNGEEKLKMDKSFVKDDSLHIPMELFDAEIVAKVEGEKLVGYWKKMRSDFSFLQGNFVAEYGKTYRFTDKTDKPETLLAPKYSVLFRSEDLKDSTVSVGLFSTKGNEVNGTFLTSTGDYRYLQGNLMGDSLKLSCFDGTHLFLFKAKVEGGKLTGGEFWSSLSSFESWEGVKDDNATLPDEKTLTYLKEGYQTIQFSFANEQGKKISLTDDRYKGKVVVVQIMGSWCPNCMDESKFLAPWYQKNKQKGVEIIGLAYEKSTDPAFAYPKIKRLKERFGIDYEVLLAGTNDKADASTTLPMLNRVIGFPTTIFVDKKGQVREIHTGFSGPGTGKYYDDFVSDFNRLVDKLLAE</sequence>
<dbReference type="InterPro" id="IPR036249">
    <property type="entry name" value="Thioredoxin-like_sf"/>
</dbReference>
<evidence type="ECO:0000313" key="7">
    <source>
        <dbReference type="Proteomes" id="UP000002875"/>
    </source>
</evidence>
<dbReference type="SUPFAM" id="SSF52833">
    <property type="entry name" value="Thioredoxin-like"/>
    <property type="match status" value="1"/>
</dbReference>
<name>A0ABN4AKL0_EMTOG</name>
<proteinExistence type="predicted"/>
<keyword evidence="3" id="KW-1015">Disulfide bond</keyword>
<comment type="subcellular location">
    <subcellularLocation>
        <location evidence="1">Cell envelope</location>
    </subcellularLocation>
</comment>
<reference evidence="6 7" key="1">
    <citation type="submission" date="2011-07" db="EMBL/GenBank/DDBJ databases">
        <title>The complete genome of chromosome of Emticicia oligotrophica DSM 17448.</title>
        <authorList>
            <consortium name="US DOE Joint Genome Institute (JGI-PGF)"/>
            <person name="Lucas S."/>
            <person name="Han J."/>
            <person name="Lapidus A."/>
            <person name="Bruce D."/>
            <person name="Goodwin L."/>
            <person name="Pitluck S."/>
            <person name="Peters L."/>
            <person name="Kyrpides N."/>
            <person name="Mavromatis K."/>
            <person name="Ivanova N."/>
            <person name="Ovchinnikova G."/>
            <person name="Teshima H."/>
            <person name="Detter J.C."/>
            <person name="Tapia R."/>
            <person name="Han C."/>
            <person name="Land M."/>
            <person name="Hauser L."/>
            <person name="Markowitz V."/>
            <person name="Cheng J.-F."/>
            <person name="Hugenholtz P."/>
            <person name="Woyke T."/>
            <person name="Wu D."/>
            <person name="Tindall B."/>
            <person name="Pomrenke H."/>
            <person name="Brambilla E."/>
            <person name="Klenk H.-P."/>
            <person name="Eisen J.A."/>
        </authorList>
    </citation>
    <scope>NUCLEOTIDE SEQUENCE [LARGE SCALE GENOMIC DNA]</scope>
    <source>
        <strain evidence="6 7">DSM 17448</strain>
    </source>
</reference>
<dbReference type="CDD" id="cd02966">
    <property type="entry name" value="TlpA_like_family"/>
    <property type="match status" value="1"/>
</dbReference>
<dbReference type="EMBL" id="CP002961">
    <property type="protein sequence ID" value="AFK02813.1"/>
    <property type="molecule type" value="Genomic_DNA"/>
</dbReference>
<dbReference type="InterPro" id="IPR050553">
    <property type="entry name" value="Thioredoxin_ResA/DsbE_sf"/>
</dbReference>
<evidence type="ECO:0000256" key="4">
    <source>
        <dbReference type="ARBA" id="ARBA00023284"/>
    </source>
</evidence>